<feature type="non-terminal residue" evidence="2">
    <location>
        <position position="111"/>
    </location>
</feature>
<comment type="caution">
    <text evidence="2">The sequence shown here is derived from an EMBL/GenBank/DDBJ whole genome shotgun (WGS) entry which is preliminary data.</text>
</comment>
<accession>A0A9P6VRI9</accession>
<evidence type="ECO:0000256" key="1">
    <source>
        <dbReference type="SAM" id="SignalP"/>
    </source>
</evidence>
<dbReference type="OrthoDB" id="4070376at2759"/>
<proteinExistence type="predicted"/>
<reference evidence="2 3" key="1">
    <citation type="submission" date="2020-11" db="EMBL/GenBank/DDBJ databases">
        <title>Kefir isolates.</title>
        <authorList>
            <person name="Marcisauskas S."/>
            <person name="Kim Y."/>
            <person name="Blasche S."/>
        </authorList>
    </citation>
    <scope>NUCLEOTIDE SEQUENCE [LARGE SCALE GENOMIC DNA]</scope>
    <source>
        <strain evidence="2 3">OG2</strain>
    </source>
</reference>
<protein>
    <submittedName>
        <fullName evidence="2">Uncharacterized protein</fullName>
    </submittedName>
</protein>
<feature type="chain" id="PRO_5040217546" evidence="1">
    <location>
        <begin position="19"/>
        <end position="111"/>
    </location>
</feature>
<keyword evidence="1" id="KW-0732">Signal</keyword>
<organism evidence="2 3">
    <name type="scientific">Maudiozyma exigua</name>
    <name type="common">Yeast</name>
    <name type="synonym">Kazachstania exigua</name>
    <dbReference type="NCBI Taxonomy" id="34358"/>
    <lineage>
        <taxon>Eukaryota</taxon>
        <taxon>Fungi</taxon>
        <taxon>Dikarya</taxon>
        <taxon>Ascomycota</taxon>
        <taxon>Saccharomycotina</taxon>
        <taxon>Saccharomycetes</taxon>
        <taxon>Saccharomycetales</taxon>
        <taxon>Saccharomycetaceae</taxon>
        <taxon>Maudiozyma</taxon>
    </lineage>
</organism>
<keyword evidence="3" id="KW-1185">Reference proteome</keyword>
<evidence type="ECO:0000313" key="3">
    <source>
        <dbReference type="Proteomes" id="UP000750334"/>
    </source>
</evidence>
<dbReference type="InterPro" id="IPR000992">
    <property type="entry name" value="SRP1_TIP1"/>
</dbReference>
<dbReference type="AlphaFoldDB" id="A0A9P6VRI9"/>
<dbReference type="Proteomes" id="UP000750334">
    <property type="component" value="Unassembled WGS sequence"/>
</dbReference>
<sequence length="111" mass="12054">MQFASALALLSAVSLSAAYNPTPEETAELMVMMDDVNNRFSDYTNWFITTVGLANIPNGIVDVYMARHTATDNSYTTLFTAVDVPALLKMATEVPWYSSYLSSEIASAIAA</sequence>
<gene>
    <name evidence="2" type="ORF">C6P45_003889</name>
</gene>
<dbReference type="Pfam" id="PF00660">
    <property type="entry name" value="SRP1_TIP1"/>
    <property type="match status" value="1"/>
</dbReference>
<name>A0A9P6VRI9_MAUEX</name>
<dbReference type="EMBL" id="PUHR01000432">
    <property type="protein sequence ID" value="KAG0653438.1"/>
    <property type="molecule type" value="Genomic_DNA"/>
</dbReference>
<feature type="signal peptide" evidence="1">
    <location>
        <begin position="1"/>
        <end position="18"/>
    </location>
</feature>
<evidence type="ECO:0000313" key="2">
    <source>
        <dbReference type="EMBL" id="KAG0653438.1"/>
    </source>
</evidence>